<sequence>MSNAFDEFFERLEKRIKMLEREIRKSFEEMFRGFASFPETKMRVPEYSETIEPLYTIRDLGDRIVVYIDLPYLAEGSVDIRFEGRVMHISAKLRESIKLDNWSRRYRGIEVHEYRASIELPIEPKPEKTKIRSRKGIVEITIYK</sequence>
<dbReference type="EMBL" id="DSGT01000002">
    <property type="protein sequence ID" value="HEW52750.1"/>
    <property type="molecule type" value="Genomic_DNA"/>
</dbReference>
<comment type="caution">
    <text evidence="4">The sequence shown here is derived from an EMBL/GenBank/DDBJ whole genome shotgun (WGS) entry which is preliminary data.</text>
</comment>
<organism evidence="4">
    <name type="scientific">Ignisphaera aggregans</name>
    <dbReference type="NCBI Taxonomy" id="334771"/>
    <lineage>
        <taxon>Archaea</taxon>
        <taxon>Thermoproteota</taxon>
        <taxon>Thermoprotei</taxon>
        <taxon>Desulfurococcales</taxon>
        <taxon>Desulfurococcaceae</taxon>
        <taxon>Ignisphaera</taxon>
    </lineage>
</organism>
<proteinExistence type="inferred from homology"/>
<dbReference type="AlphaFoldDB" id="A0A7C2V8U6"/>
<accession>A0A7C2V8U6</accession>
<dbReference type="SUPFAM" id="SSF49764">
    <property type="entry name" value="HSP20-like chaperones"/>
    <property type="match status" value="1"/>
</dbReference>
<dbReference type="Gene3D" id="2.60.40.790">
    <property type="match status" value="1"/>
</dbReference>
<dbReference type="PROSITE" id="PS01031">
    <property type="entry name" value="SHSP"/>
    <property type="match status" value="1"/>
</dbReference>
<dbReference type="InterPro" id="IPR008978">
    <property type="entry name" value="HSP20-like_chaperone"/>
</dbReference>
<evidence type="ECO:0000256" key="1">
    <source>
        <dbReference type="PROSITE-ProRule" id="PRU00285"/>
    </source>
</evidence>
<reference evidence="4" key="1">
    <citation type="journal article" date="2020" name="mSystems">
        <title>Genome- and Community-Level Interaction Insights into Carbon Utilization and Element Cycling Functions of Hydrothermarchaeota in Hydrothermal Sediment.</title>
        <authorList>
            <person name="Zhou Z."/>
            <person name="Liu Y."/>
            <person name="Xu W."/>
            <person name="Pan J."/>
            <person name="Luo Z.H."/>
            <person name="Li M."/>
        </authorList>
    </citation>
    <scope>NUCLEOTIDE SEQUENCE [LARGE SCALE GENOMIC DNA]</scope>
    <source>
        <strain evidence="4">SpSt-16</strain>
    </source>
</reference>
<dbReference type="Pfam" id="PF00011">
    <property type="entry name" value="HSP20"/>
    <property type="match status" value="1"/>
</dbReference>
<evidence type="ECO:0000259" key="3">
    <source>
        <dbReference type="PROSITE" id="PS01031"/>
    </source>
</evidence>
<name>A0A7C2V8U6_9CREN</name>
<evidence type="ECO:0000256" key="2">
    <source>
        <dbReference type="RuleBase" id="RU003616"/>
    </source>
</evidence>
<dbReference type="InterPro" id="IPR002068">
    <property type="entry name" value="A-crystallin/Hsp20_dom"/>
</dbReference>
<comment type="similarity">
    <text evidence="1 2">Belongs to the small heat shock protein (HSP20) family.</text>
</comment>
<protein>
    <submittedName>
        <fullName evidence="4">Hsp20/alpha crystallin family protein</fullName>
    </submittedName>
</protein>
<feature type="domain" description="SHSP" evidence="3">
    <location>
        <begin position="45"/>
        <end position="144"/>
    </location>
</feature>
<gene>
    <name evidence="4" type="ORF">ENO77_01025</name>
</gene>
<evidence type="ECO:0000313" key="4">
    <source>
        <dbReference type="EMBL" id="HEW52750.1"/>
    </source>
</evidence>
<dbReference type="CDD" id="cd06464">
    <property type="entry name" value="ACD_sHsps-like"/>
    <property type="match status" value="1"/>
</dbReference>